<keyword evidence="5" id="KW-1185">Reference proteome</keyword>
<organism evidence="4 5">
    <name type="scientific">Tothia fuscella</name>
    <dbReference type="NCBI Taxonomy" id="1048955"/>
    <lineage>
        <taxon>Eukaryota</taxon>
        <taxon>Fungi</taxon>
        <taxon>Dikarya</taxon>
        <taxon>Ascomycota</taxon>
        <taxon>Pezizomycotina</taxon>
        <taxon>Dothideomycetes</taxon>
        <taxon>Pleosporomycetidae</taxon>
        <taxon>Venturiales</taxon>
        <taxon>Cylindrosympodiaceae</taxon>
        <taxon>Tothia</taxon>
    </lineage>
</organism>
<feature type="domain" description="EF-hand" evidence="3">
    <location>
        <begin position="143"/>
        <end position="178"/>
    </location>
</feature>
<evidence type="ECO:0000313" key="5">
    <source>
        <dbReference type="Proteomes" id="UP000800235"/>
    </source>
</evidence>
<dbReference type="PROSITE" id="PS00018">
    <property type="entry name" value="EF_HAND_1"/>
    <property type="match status" value="1"/>
</dbReference>
<keyword evidence="1" id="KW-0106">Calcium</keyword>
<name>A0A9P4NHI8_9PEZI</name>
<dbReference type="InterPro" id="IPR018247">
    <property type="entry name" value="EF_Hand_1_Ca_BS"/>
</dbReference>
<dbReference type="OrthoDB" id="444540at2759"/>
<accession>A0A9P4NHI8</accession>
<sequence length="188" mass="20529">MLAQHFITTLFVIASSIFTAVQAECCGSGKCIAWSNIPTRPGKPDRQICQRSQCDDGFVHGNFQCCGLRKCNIFCCNCDAVNGKVCRVAKSLLVQDEEVLKVESGEVEKAFSMSDEEMFGLANVGGTGNMTLEEFAGYFAKTADDLDLKAKFDAFDKNGDGFLQVDEMRLDDEVSAAGLDESEPFTEL</sequence>
<dbReference type="PROSITE" id="PS50222">
    <property type="entry name" value="EF_HAND_2"/>
    <property type="match status" value="1"/>
</dbReference>
<dbReference type="InterPro" id="IPR011992">
    <property type="entry name" value="EF-hand-dom_pair"/>
</dbReference>
<feature type="signal peptide" evidence="2">
    <location>
        <begin position="1"/>
        <end position="23"/>
    </location>
</feature>
<evidence type="ECO:0000313" key="4">
    <source>
        <dbReference type="EMBL" id="KAF2421223.1"/>
    </source>
</evidence>
<protein>
    <recommendedName>
        <fullName evidence="3">EF-hand domain-containing protein</fullName>
    </recommendedName>
</protein>
<gene>
    <name evidence="4" type="ORF">EJ08DRAFT_702102</name>
</gene>
<dbReference type="EMBL" id="MU007100">
    <property type="protein sequence ID" value="KAF2421223.1"/>
    <property type="molecule type" value="Genomic_DNA"/>
</dbReference>
<dbReference type="Proteomes" id="UP000800235">
    <property type="component" value="Unassembled WGS sequence"/>
</dbReference>
<dbReference type="GO" id="GO:0005509">
    <property type="term" value="F:calcium ion binding"/>
    <property type="evidence" value="ECO:0007669"/>
    <property type="project" value="InterPro"/>
</dbReference>
<comment type="caution">
    <text evidence="4">The sequence shown here is derived from an EMBL/GenBank/DDBJ whole genome shotgun (WGS) entry which is preliminary data.</text>
</comment>
<evidence type="ECO:0000256" key="2">
    <source>
        <dbReference type="SAM" id="SignalP"/>
    </source>
</evidence>
<evidence type="ECO:0000256" key="1">
    <source>
        <dbReference type="ARBA" id="ARBA00022837"/>
    </source>
</evidence>
<dbReference type="AlphaFoldDB" id="A0A9P4NHI8"/>
<dbReference type="SUPFAM" id="SSF47473">
    <property type="entry name" value="EF-hand"/>
    <property type="match status" value="1"/>
</dbReference>
<evidence type="ECO:0000259" key="3">
    <source>
        <dbReference type="PROSITE" id="PS50222"/>
    </source>
</evidence>
<dbReference type="Gene3D" id="1.10.238.10">
    <property type="entry name" value="EF-hand"/>
    <property type="match status" value="1"/>
</dbReference>
<proteinExistence type="predicted"/>
<dbReference type="InterPro" id="IPR002048">
    <property type="entry name" value="EF_hand_dom"/>
</dbReference>
<reference evidence="4" key="1">
    <citation type="journal article" date="2020" name="Stud. Mycol.">
        <title>101 Dothideomycetes genomes: a test case for predicting lifestyles and emergence of pathogens.</title>
        <authorList>
            <person name="Haridas S."/>
            <person name="Albert R."/>
            <person name="Binder M."/>
            <person name="Bloem J."/>
            <person name="Labutti K."/>
            <person name="Salamov A."/>
            <person name="Andreopoulos B."/>
            <person name="Baker S."/>
            <person name="Barry K."/>
            <person name="Bills G."/>
            <person name="Bluhm B."/>
            <person name="Cannon C."/>
            <person name="Castanera R."/>
            <person name="Culley D."/>
            <person name="Daum C."/>
            <person name="Ezra D."/>
            <person name="Gonzalez J."/>
            <person name="Henrissat B."/>
            <person name="Kuo A."/>
            <person name="Liang C."/>
            <person name="Lipzen A."/>
            <person name="Lutzoni F."/>
            <person name="Magnuson J."/>
            <person name="Mondo S."/>
            <person name="Nolan M."/>
            <person name="Ohm R."/>
            <person name="Pangilinan J."/>
            <person name="Park H.-J."/>
            <person name="Ramirez L."/>
            <person name="Alfaro M."/>
            <person name="Sun H."/>
            <person name="Tritt A."/>
            <person name="Yoshinaga Y."/>
            <person name="Zwiers L.-H."/>
            <person name="Turgeon B."/>
            <person name="Goodwin S."/>
            <person name="Spatafora J."/>
            <person name="Crous P."/>
            <person name="Grigoriev I."/>
        </authorList>
    </citation>
    <scope>NUCLEOTIDE SEQUENCE</scope>
    <source>
        <strain evidence="4">CBS 130266</strain>
    </source>
</reference>
<feature type="chain" id="PRO_5040214809" description="EF-hand domain-containing protein" evidence="2">
    <location>
        <begin position="24"/>
        <end position="188"/>
    </location>
</feature>
<keyword evidence="2" id="KW-0732">Signal</keyword>